<sequence length="670" mass="75445">MSSVGIIFKMTVDDRCFVEWKEQFVSQERGHRIVHYYFKDSAGESFLAVIGTERSVRHMCYVIAEEFLEICGLEVPPGFKWRSRREVVDWLTSMLSKQHLQEDRNAWPAHNLALAHGITNGSVKKVSAQMVDDKDIPTSNSKLSNSDIAWSGLAWTCGKQLKHYPSFCRNGIQIGIQSFVFVMGNGENHYVAYLEDMYEDKRGQKKVKVRWFHHNQEVKGAIPVRNPHPREVFITSYSQVISAECVDGPATVLTRQHYEKCTPYFSPTSKDRIHLCFRQLKGNKVKPFDLSKLRGYYTQPALSSLQVDTINNTESQSNSLTGEDDDLDVGDDTKSGDKRSRSNGRQGVRKLIRSNQMMGYQTFQVVNYARPDGRLLSLKQVECKPSYNMTCKVDDKIEVLSQDSGIRGCWFRCTVLQVARKQLKVQYDDVQDEDGSGNLEEWIPAFKLAKPDKLEMRQPGRSTIRPAPPNEEQEVIVEVGTAVDAWWSDGWWEGVVTTIDNCGDDSVQVYFPGESLQVTVHKKDLRISRDWLGGTWINIKAKPDITPTILTTNSFNTNLTMSPSMAKDADSVSFANSCHEVPAGEKSNEPDIVEEKLVCNGVAEDKVFVQDDNNPSEKITDIEDNGSNNDKDNNENGDNKNGNDETSDVVEVIVTSGADCKGVELTDVAV</sequence>
<name>A0ACB0J684_TRIPR</name>
<gene>
    <name evidence="1" type="ORF">MILVUS5_LOCUS9952</name>
</gene>
<reference evidence="1" key="1">
    <citation type="submission" date="2023-10" db="EMBL/GenBank/DDBJ databases">
        <authorList>
            <person name="Rodriguez Cubillos JULIANA M."/>
            <person name="De Vega J."/>
        </authorList>
    </citation>
    <scope>NUCLEOTIDE SEQUENCE</scope>
</reference>
<evidence type="ECO:0000313" key="1">
    <source>
        <dbReference type="EMBL" id="CAJ2640024.1"/>
    </source>
</evidence>
<organism evidence="1 2">
    <name type="scientific">Trifolium pratense</name>
    <name type="common">Red clover</name>
    <dbReference type="NCBI Taxonomy" id="57577"/>
    <lineage>
        <taxon>Eukaryota</taxon>
        <taxon>Viridiplantae</taxon>
        <taxon>Streptophyta</taxon>
        <taxon>Embryophyta</taxon>
        <taxon>Tracheophyta</taxon>
        <taxon>Spermatophyta</taxon>
        <taxon>Magnoliopsida</taxon>
        <taxon>eudicotyledons</taxon>
        <taxon>Gunneridae</taxon>
        <taxon>Pentapetalae</taxon>
        <taxon>rosids</taxon>
        <taxon>fabids</taxon>
        <taxon>Fabales</taxon>
        <taxon>Fabaceae</taxon>
        <taxon>Papilionoideae</taxon>
        <taxon>50 kb inversion clade</taxon>
        <taxon>NPAAA clade</taxon>
        <taxon>Hologalegina</taxon>
        <taxon>IRL clade</taxon>
        <taxon>Trifolieae</taxon>
        <taxon>Trifolium</taxon>
    </lineage>
</organism>
<accession>A0ACB0J684</accession>
<protein>
    <submittedName>
        <fullName evidence="1">Uncharacterized protein</fullName>
    </submittedName>
</protein>
<proteinExistence type="predicted"/>
<dbReference type="EMBL" id="CASHSV030000024">
    <property type="protein sequence ID" value="CAJ2640024.1"/>
    <property type="molecule type" value="Genomic_DNA"/>
</dbReference>
<keyword evidence="2" id="KW-1185">Reference proteome</keyword>
<evidence type="ECO:0000313" key="2">
    <source>
        <dbReference type="Proteomes" id="UP001177021"/>
    </source>
</evidence>
<dbReference type="Proteomes" id="UP001177021">
    <property type="component" value="Unassembled WGS sequence"/>
</dbReference>
<comment type="caution">
    <text evidence="1">The sequence shown here is derived from an EMBL/GenBank/DDBJ whole genome shotgun (WGS) entry which is preliminary data.</text>
</comment>